<gene>
    <name evidence="1" type="ORF">B296_00037945</name>
</gene>
<comment type="caution">
    <text evidence="1">The sequence shown here is derived from an EMBL/GenBank/DDBJ whole genome shotgun (WGS) entry which is preliminary data.</text>
</comment>
<evidence type="ECO:0008006" key="3">
    <source>
        <dbReference type="Google" id="ProtNLM"/>
    </source>
</evidence>
<protein>
    <recommendedName>
        <fullName evidence="3">Dual specificity protein phosphatase DSP8</fullName>
    </recommendedName>
</protein>
<organism evidence="1 2">
    <name type="scientific">Ensete ventricosum</name>
    <name type="common">Abyssinian banana</name>
    <name type="synonym">Musa ensete</name>
    <dbReference type="NCBI Taxonomy" id="4639"/>
    <lineage>
        <taxon>Eukaryota</taxon>
        <taxon>Viridiplantae</taxon>
        <taxon>Streptophyta</taxon>
        <taxon>Embryophyta</taxon>
        <taxon>Tracheophyta</taxon>
        <taxon>Spermatophyta</taxon>
        <taxon>Magnoliopsida</taxon>
        <taxon>Liliopsida</taxon>
        <taxon>Zingiberales</taxon>
        <taxon>Musaceae</taxon>
        <taxon>Ensete</taxon>
    </lineage>
</organism>
<evidence type="ECO:0000313" key="1">
    <source>
        <dbReference type="EMBL" id="RRT68868.1"/>
    </source>
</evidence>
<sequence length="195" mass="22295">GGIEQGANLYSANMRIVELEDGREKDSRGGEIAKVKAKRALVGAGARILFYPTLIYNVIRNKVQAEFHWWDEIDKVFFHAIHMPLFPNSCPEFPSLQRFFICDSLDFFQFLLLGAVPFPNDVPRLQQLGVRGVITLNEPYETLVPSSLYMVTFAFLNAFTSRNAFSTFDFSILPHGNTLHPYILWFSVHWLCSEV</sequence>
<reference evidence="1 2" key="1">
    <citation type="journal article" date="2014" name="Agronomy (Basel)">
        <title>A Draft Genome Sequence for Ensete ventricosum, the Drought-Tolerant Tree Against Hunger.</title>
        <authorList>
            <person name="Harrison J."/>
            <person name="Moore K.A."/>
            <person name="Paszkiewicz K."/>
            <person name="Jones T."/>
            <person name="Grant M."/>
            <person name="Ambacheew D."/>
            <person name="Muzemil S."/>
            <person name="Studholme D.J."/>
        </authorList>
    </citation>
    <scope>NUCLEOTIDE SEQUENCE [LARGE SCALE GENOMIC DNA]</scope>
</reference>
<dbReference type="AlphaFoldDB" id="A0A426ZY31"/>
<dbReference type="PANTHER" id="PTHR46274:SF20">
    <property type="entry name" value="DUAL SPECIFICITY PROTEIN PHOSPHATASE DSP8"/>
    <property type="match status" value="1"/>
</dbReference>
<evidence type="ECO:0000313" key="2">
    <source>
        <dbReference type="Proteomes" id="UP000287651"/>
    </source>
</evidence>
<dbReference type="PANTHER" id="PTHR46274">
    <property type="entry name" value="PHOSPHATIDYLINOSITOL PHOSPHATASE"/>
    <property type="match status" value="1"/>
</dbReference>
<proteinExistence type="predicted"/>
<accession>A0A426ZY31</accession>
<dbReference type="EMBL" id="AMZH03004551">
    <property type="protein sequence ID" value="RRT68868.1"/>
    <property type="molecule type" value="Genomic_DNA"/>
</dbReference>
<dbReference type="Proteomes" id="UP000287651">
    <property type="component" value="Unassembled WGS sequence"/>
</dbReference>
<name>A0A426ZY31_ENSVE</name>
<feature type="non-terminal residue" evidence="1">
    <location>
        <position position="1"/>
    </location>
</feature>